<dbReference type="InterPro" id="IPR036866">
    <property type="entry name" value="RibonucZ/Hydroxyglut_hydro"/>
</dbReference>
<dbReference type="EMBL" id="VKHS01001008">
    <property type="protein sequence ID" value="MBB0232560.1"/>
    <property type="molecule type" value="Genomic_DNA"/>
</dbReference>
<dbReference type="PANTHER" id="PTHR43546:SF8">
    <property type="entry name" value="METALLO-BETA-LACTAMASE DOMAIN-CONTAINING PROTEIN"/>
    <property type="match status" value="1"/>
</dbReference>
<accession>A0A7W3T7U5</accession>
<dbReference type="Proteomes" id="UP000530234">
    <property type="component" value="Unassembled WGS sequence"/>
</dbReference>
<keyword evidence="2" id="KW-0378">Hydrolase</keyword>
<evidence type="ECO:0000259" key="1">
    <source>
        <dbReference type="SMART" id="SM00849"/>
    </source>
</evidence>
<dbReference type="RefSeq" id="WP_182667086.1">
    <property type="nucleotide sequence ID" value="NZ_VKHS01001008.1"/>
</dbReference>
<evidence type="ECO:0000313" key="2">
    <source>
        <dbReference type="EMBL" id="MBB0232560.1"/>
    </source>
</evidence>
<name>A0A7W3T7U5_9ACTN</name>
<keyword evidence="3" id="KW-1185">Reference proteome</keyword>
<dbReference type="SUPFAM" id="SSF56281">
    <property type="entry name" value="Metallo-hydrolase/oxidoreductase"/>
    <property type="match status" value="1"/>
</dbReference>
<dbReference type="SMART" id="SM00849">
    <property type="entry name" value="Lactamase_B"/>
    <property type="match status" value="1"/>
</dbReference>
<gene>
    <name evidence="2" type="ORF">FOE67_24515</name>
</gene>
<comment type="caution">
    <text evidence="2">The sequence shown here is derived from an EMBL/GenBank/DDBJ whole genome shotgun (WGS) entry which is preliminary data.</text>
</comment>
<protein>
    <submittedName>
        <fullName evidence="2">MBL fold metallo-hydrolase</fullName>
    </submittedName>
</protein>
<organism evidence="2 3">
    <name type="scientific">Streptomyces calidiresistens</name>
    <dbReference type="NCBI Taxonomy" id="1485586"/>
    <lineage>
        <taxon>Bacteria</taxon>
        <taxon>Bacillati</taxon>
        <taxon>Actinomycetota</taxon>
        <taxon>Actinomycetes</taxon>
        <taxon>Kitasatosporales</taxon>
        <taxon>Streptomycetaceae</taxon>
        <taxon>Streptomyces</taxon>
    </lineage>
</organism>
<dbReference type="InterPro" id="IPR050114">
    <property type="entry name" value="UPF0173_UPF0282_UlaG_hydrolase"/>
</dbReference>
<dbReference type="InterPro" id="IPR001279">
    <property type="entry name" value="Metallo-B-lactamas"/>
</dbReference>
<dbReference type="Pfam" id="PF12706">
    <property type="entry name" value="Lactamase_B_2"/>
    <property type="match status" value="1"/>
</dbReference>
<dbReference type="GO" id="GO:0016787">
    <property type="term" value="F:hydrolase activity"/>
    <property type="evidence" value="ECO:0007669"/>
    <property type="project" value="UniProtKB-KW"/>
</dbReference>
<sequence length="264" mass="28305">MAVEITWWGHATASVRDSGTTVLTDPLFPRWLYLLRRRTGAIPPTTAHRADVAVISHLHGDHLHLASLARMAPGTTVVLPRGAVRAVPALRRLARRRELVLREVAAGESLPVGTVRVHAVPAAHDGRRRPGARLRVEPLGFVIEGRTRTYYAGDTGWFPGMAEAVGRVDTALLPVGGWGPFLGPGHLDAREAARVAALLAPAAAVPVHFGTFWPLGLEGVRPHEFSSPGDEFVRHTGRLAPTVRVHLLAPGQSVRPLVEPGGDG</sequence>
<dbReference type="Gene3D" id="3.60.15.10">
    <property type="entry name" value="Ribonuclease Z/Hydroxyacylglutathione hydrolase-like"/>
    <property type="match status" value="1"/>
</dbReference>
<dbReference type="AlphaFoldDB" id="A0A7W3T7U5"/>
<feature type="domain" description="Metallo-beta-lactamase" evidence="1">
    <location>
        <begin position="9"/>
        <end position="186"/>
    </location>
</feature>
<evidence type="ECO:0000313" key="3">
    <source>
        <dbReference type="Proteomes" id="UP000530234"/>
    </source>
</evidence>
<reference evidence="3" key="1">
    <citation type="submission" date="2019-10" db="EMBL/GenBank/DDBJ databases">
        <title>Streptomyces sp. nov., a novel actinobacterium isolated from alkaline environment.</title>
        <authorList>
            <person name="Golinska P."/>
        </authorList>
    </citation>
    <scope>NUCLEOTIDE SEQUENCE [LARGE SCALE GENOMIC DNA]</scope>
    <source>
        <strain evidence="3">DSM 42108</strain>
    </source>
</reference>
<dbReference type="PANTHER" id="PTHR43546">
    <property type="entry name" value="UPF0173 METAL-DEPENDENT HYDROLASE MJ1163-RELATED"/>
    <property type="match status" value="1"/>
</dbReference>
<proteinExistence type="predicted"/>